<evidence type="ECO:0000256" key="4">
    <source>
        <dbReference type="SAM" id="Phobius"/>
    </source>
</evidence>
<evidence type="ECO:0000313" key="7">
    <source>
        <dbReference type="Proteomes" id="UP000192578"/>
    </source>
</evidence>
<organism evidence="6 7">
    <name type="scientific">Hypsibius exemplaris</name>
    <name type="common">Freshwater tardigrade</name>
    <dbReference type="NCBI Taxonomy" id="2072580"/>
    <lineage>
        <taxon>Eukaryota</taxon>
        <taxon>Metazoa</taxon>
        <taxon>Ecdysozoa</taxon>
        <taxon>Tardigrada</taxon>
        <taxon>Eutardigrada</taxon>
        <taxon>Parachela</taxon>
        <taxon>Hypsibioidea</taxon>
        <taxon>Hypsibiidae</taxon>
        <taxon>Hypsibius</taxon>
    </lineage>
</organism>
<dbReference type="CDD" id="cd00070">
    <property type="entry name" value="GLECT"/>
    <property type="match status" value="1"/>
</dbReference>
<evidence type="ECO:0000256" key="1">
    <source>
        <dbReference type="ARBA" id="ARBA00022734"/>
    </source>
</evidence>
<dbReference type="InterPro" id="IPR013320">
    <property type="entry name" value="ConA-like_dom_sf"/>
</dbReference>
<gene>
    <name evidence="6" type="ORF">BV898_14251</name>
</gene>
<feature type="compositionally biased region" description="Low complexity" evidence="3">
    <location>
        <begin position="330"/>
        <end position="344"/>
    </location>
</feature>
<evidence type="ECO:0000259" key="5">
    <source>
        <dbReference type="PROSITE" id="PS51304"/>
    </source>
</evidence>
<dbReference type="PANTHER" id="PTHR11346">
    <property type="entry name" value="GALECTIN"/>
    <property type="match status" value="1"/>
</dbReference>
<keyword evidence="7" id="KW-1185">Reference proteome</keyword>
<dbReference type="PANTHER" id="PTHR11346:SF176">
    <property type="entry name" value="32 KDA BETA-GALACTOSIDE-BINDING LECTIN LEC-3"/>
    <property type="match status" value="1"/>
</dbReference>
<feature type="transmembrane region" description="Helical" evidence="4">
    <location>
        <begin position="222"/>
        <end position="244"/>
    </location>
</feature>
<protein>
    <recommendedName>
        <fullName evidence="2">Galectin</fullName>
    </recommendedName>
</protein>
<dbReference type="Pfam" id="PF00337">
    <property type="entry name" value="Gal-bind_lectin"/>
    <property type="match status" value="1"/>
</dbReference>
<keyword evidence="4" id="KW-0472">Membrane</keyword>
<evidence type="ECO:0000256" key="3">
    <source>
        <dbReference type="SAM" id="MobiDB-lite"/>
    </source>
</evidence>
<keyword evidence="4" id="KW-0812">Transmembrane</keyword>
<reference evidence="7" key="1">
    <citation type="submission" date="2017-01" db="EMBL/GenBank/DDBJ databases">
        <title>Comparative genomics of anhydrobiosis in the tardigrade Hypsibius dujardini.</title>
        <authorList>
            <person name="Yoshida Y."/>
            <person name="Koutsovoulos G."/>
            <person name="Laetsch D."/>
            <person name="Stevens L."/>
            <person name="Kumar S."/>
            <person name="Horikawa D."/>
            <person name="Ishino K."/>
            <person name="Komine S."/>
            <person name="Tomita M."/>
            <person name="Blaxter M."/>
            <person name="Arakawa K."/>
        </authorList>
    </citation>
    <scope>NUCLEOTIDE SEQUENCE [LARGE SCALE GENOMIC DNA]</scope>
    <source>
        <strain evidence="7">Z151</strain>
    </source>
</reference>
<dbReference type="InterPro" id="IPR001079">
    <property type="entry name" value="Galectin_CRD"/>
</dbReference>
<dbReference type="Gene3D" id="2.60.120.200">
    <property type="match status" value="1"/>
</dbReference>
<dbReference type="OrthoDB" id="6251307at2759"/>
<dbReference type="PROSITE" id="PS51304">
    <property type="entry name" value="GALECTIN"/>
    <property type="match status" value="1"/>
</dbReference>
<accession>A0A1W0W8C2</accession>
<dbReference type="SUPFAM" id="SSF49899">
    <property type="entry name" value="Concanavalin A-like lectins/glucanases"/>
    <property type="match status" value="1"/>
</dbReference>
<dbReference type="EMBL" id="MTYJ01000171">
    <property type="protein sequence ID" value="OQV11455.1"/>
    <property type="molecule type" value="Genomic_DNA"/>
</dbReference>
<name>A0A1W0W8C2_HYPEX</name>
<feature type="transmembrane region" description="Helical" evidence="4">
    <location>
        <begin position="264"/>
        <end position="282"/>
    </location>
</feature>
<feature type="region of interest" description="Disordered" evidence="3">
    <location>
        <begin position="312"/>
        <end position="344"/>
    </location>
</feature>
<proteinExistence type="predicted"/>
<keyword evidence="1 2" id="KW-0430">Lectin</keyword>
<dbReference type="AlphaFoldDB" id="A0A1W0W8C2"/>
<dbReference type="InterPro" id="IPR044156">
    <property type="entry name" value="Galectin-like"/>
</dbReference>
<feature type="transmembrane region" description="Helical" evidence="4">
    <location>
        <begin position="288"/>
        <end position="308"/>
    </location>
</feature>
<feature type="domain" description="Galectin" evidence="5">
    <location>
        <begin position="17"/>
        <end position="150"/>
    </location>
</feature>
<sequence>MAFLSYGQPMHSPVVPFIYGVPAPLADCCVISVEGFIPAHSQGFALNLQTGPSVNPRDDVALHMGFTVGSSIDLTLNSIQSSNWGQPAKFSSCPIRKMDPFQMLILVQRRSFMVAFNNQHFCEFHHRIDPSAIRFISVDGVIVVNLLRLEFPGGFQPSPQPIHSGVQPAYPGYNAQSQMPHHSQMPMAGPVGYGQSGYNPAYGQQPVGSGMPSKPSGVMGGLFPAAAAGGALASIGALAAPLFYPGKQHKMSKKGMKQNKLFGMNLPGMGGMMGGGSSGGHYGKSGGASGFVPAVGAGLGAAAVGYGLSRIKHGKKKHGHGHSYGHHGGKSSSSSSSSSSSDSD</sequence>
<comment type="caution">
    <text evidence="6">The sequence shown here is derived from an EMBL/GenBank/DDBJ whole genome shotgun (WGS) entry which is preliminary data.</text>
</comment>
<evidence type="ECO:0000256" key="2">
    <source>
        <dbReference type="RuleBase" id="RU102079"/>
    </source>
</evidence>
<dbReference type="SMART" id="SM00276">
    <property type="entry name" value="GLECT"/>
    <property type="match status" value="1"/>
</dbReference>
<feature type="compositionally biased region" description="Basic residues" evidence="3">
    <location>
        <begin position="312"/>
        <end position="329"/>
    </location>
</feature>
<dbReference type="SMART" id="SM00908">
    <property type="entry name" value="Gal-bind_lectin"/>
    <property type="match status" value="1"/>
</dbReference>
<dbReference type="GO" id="GO:0016936">
    <property type="term" value="F:galactoside binding"/>
    <property type="evidence" value="ECO:0007669"/>
    <property type="project" value="TreeGrafter"/>
</dbReference>
<keyword evidence="4" id="KW-1133">Transmembrane helix</keyword>
<evidence type="ECO:0000313" key="6">
    <source>
        <dbReference type="EMBL" id="OQV11455.1"/>
    </source>
</evidence>
<dbReference type="Proteomes" id="UP000192578">
    <property type="component" value="Unassembled WGS sequence"/>
</dbReference>
<dbReference type="GO" id="GO:0030246">
    <property type="term" value="F:carbohydrate binding"/>
    <property type="evidence" value="ECO:0007669"/>
    <property type="project" value="UniProtKB-UniRule"/>
</dbReference>